<dbReference type="Pfam" id="PF00722">
    <property type="entry name" value="Glyco_hydro_16"/>
    <property type="match status" value="1"/>
</dbReference>
<dbReference type="EMBL" id="LAZR01038594">
    <property type="protein sequence ID" value="KKL19153.1"/>
    <property type="molecule type" value="Genomic_DNA"/>
</dbReference>
<dbReference type="AlphaFoldDB" id="A0A0F9E557"/>
<dbReference type="PANTHER" id="PTHR10963:SF55">
    <property type="entry name" value="GLYCOSIDE HYDROLASE FAMILY 16 PROTEIN"/>
    <property type="match status" value="1"/>
</dbReference>
<comment type="caution">
    <text evidence="3">The sequence shown here is derived from an EMBL/GenBank/DDBJ whole genome shotgun (WGS) entry which is preliminary data.</text>
</comment>
<dbReference type="SUPFAM" id="SSF49899">
    <property type="entry name" value="Concanavalin A-like lectins/glucanases"/>
    <property type="match status" value="1"/>
</dbReference>
<comment type="similarity">
    <text evidence="1">Belongs to the glycosyl hydrolase 16 family.</text>
</comment>
<gene>
    <name evidence="3" type="ORF">LCGC14_2468340</name>
</gene>
<dbReference type="PANTHER" id="PTHR10963">
    <property type="entry name" value="GLYCOSYL HYDROLASE-RELATED"/>
    <property type="match status" value="1"/>
</dbReference>
<dbReference type="GO" id="GO:0004553">
    <property type="term" value="F:hydrolase activity, hydrolyzing O-glycosyl compounds"/>
    <property type="evidence" value="ECO:0007669"/>
    <property type="project" value="InterPro"/>
</dbReference>
<evidence type="ECO:0000313" key="3">
    <source>
        <dbReference type="EMBL" id="KKL19153.1"/>
    </source>
</evidence>
<accession>A0A0F9E557</accession>
<dbReference type="PROSITE" id="PS51762">
    <property type="entry name" value="GH16_2"/>
    <property type="match status" value="1"/>
</dbReference>
<reference evidence="3" key="1">
    <citation type="journal article" date="2015" name="Nature">
        <title>Complex archaea that bridge the gap between prokaryotes and eukaryotes.</title>
        <authorList>
            <person name="Spang A."/>
            <person name="Saw J.H."/>
            <person name="Jorgensen S.L."/>
            <person name="Zaremba-Niedzwiedzka K."/>
            <person name="Martijn J."/>
            <person name="Lind A.E."/>
            <person name="van Eijk R."/>
            <person name="Schleper C."/>
            <person name="Guy L."/>
            <person name="Ettema T.J."/>
        </authorList>
    </citation>
    <scope>NUCLEOTIDE SEQUENCE</scope>
</reference>
<proteinExistence type="inferred from homology"/>
<dbReference type="Gene3D" id="2.60.120.200">
    <property type="match status" value="1"/>
</dbReference>
<feature type="domain" description="GH16" evidence="2">
    <location>
        <begin position="1"/>
        <end position="176"/>
    </location>
</feature>
<protein>
    <recommendedName>
        <fullName evidence="2">GH16 domain-containing protein</fullName>
    </recommendedName>
</protein>
<name>A0A0F9E557_9ZZZZ</name>
<dbReference type="InterPro" id="IPR013320">
    <property type="entry name" value="ConA-like_dom_sf"/>
</dbReference>
<sequence length="177" mass="20248">MSTLKDGGKYLDGCVRTRGKYEHAQGYYVARIQLQEQQAHWSAFWLYNSSVGKVGDDGRDGTEIDIVEKPWLDDRVQQTLHWDGYGKSHKSSGKVVKVPGVMDGFHTFALWWKADEYVFYVDGKETWRTDAGGVCQVPLYIKLSDEIGKWGGDISKAKLPDRFVVDYVRVYDVVEKK</sequence>
<evidence type="ECO:0000259" key="2">
    <source>
        <dbReference type="PROSITE" id="PS51762"/>
    </source>
</evidence>
<dbReference type="InterPro" id="IPR050546">
    <property type="entry name" value="Glycosyl_Hydrlase_16"/>
</dbReference>
<evidence type="ECO:0000256" key="1">
    <source>
        <dbReference type="ARBA" id="ARBA00006865"/>
    </source>
</evidence>
<dbReference type="GO" id="GO:0005975">
    <property type="term" value="P:carbohydrate metabolic process"/>
    <property type="evidence" value="ECO:0007669"/>
    <property type="project" value="InterPro"/>
</dbReference>
<organism evidence="3">
    <name type="scientific">marine sediment metagenome</name>
    <dbReference type="NCBI Taxonomy" id="412755"/>
    <lineage>
        <taxon>unclassified sequences</taxon>
        <taxon>metagenomes</taxon>
        <taxon>ecological metagenomes</taxon>
    </lineage>
</organism>
<dbReference type="InterPro" id="IPR000757">
    <property type="entry name" value="Beta-glucanase-like"/>
</dbReference>